<evidence type="ECO:0000259" key="7">
    <source>
        <dbReference type="PROSITE" id="PS51755"/>
    </source>
</evidence>
<evidence type="ECO:0000259" key="6">
    <source>
        <dbReference type="PROSITE" id="PS50110"/>
    </source>
</evidence>
<dbReference type="InterPro" id="IPR001789">
    <property type="entry name" value="Sig_transdc_resp-reg_receiver"/>
</dbReference>
<feature type="domain" description="OmpR/PhoB-type" evidence="7">
    <location>
        <begin position="129"/>
        <end position="223"/>
    </location>
</feature>
<dbReference type="Gene3D" id="3.40.50.2300">
    <property type="match status" value="1"/>
</dbReference>
<dbReference type="GO" id="GO:0000976">
    <property type="term" value="F:transcription cis-regulatory region binding"/>
    <property type="evidence" value="ECO:0007669"/>
    <property type="project" value="TreeGrafter"/>
</dbReference>
<evidence type="ECO:0000256" key="1">
    <source>
        <dbReference type="ARBA" id="ARBA00023015"/>
    </source>
</evidence>
<dbReference type="GO" id="GO:0032993">
    <property type="term" value="C:protein-DNA complex"/>
    <property type="evidence" value="ECO:0007669"/>
    <property type="project" value="TreeGrafter"/>
</dbReference>
<name>A0A845HF86_9BURK</name>
<accession>A0A845HF86</accession>
<feature type="domain" description="Response regulatory" evidence="6">
    <location>
        <begin position="2"/>
        <end position="121"/>
    </location>
</feature>
<dbReference type="SMART" id="SM00862">
    <property type="entry name" value="Trans_reg_C"/>
    <property type="match status" value="1"/>
</dbReference>
<dbReference type="EMBL" id="WWCV01000017">
    <property type="protein sequence ID" value="MYN17411.1"/>
    <property type="molecule type" value="Genomic_DNA"/>
</dbReference>
<dbReference type="Proteomes" id="UP000484875">
    <property type="component" value="Unassembled WGS sequence"/>
</dbReference>
<dbReference type="Pfam" id="PF00072">
    <property type="entry name" value="Response_reg"/>
    <property type="match status" value="1"/>
</dbReference>
<keyword evidence="1" id="KW-0805">Transcription regulation</keyword>
<dbReference type="GO" id="GO:0005829">
    <property type="term" value="C:cytosol"/>
    <property type="evidence" value="ECO:0007669"/>
    <property type="project" value="TreeGrafter"/>
</dbReference>
<sequence length="230" mass="25019">MKILLIEDDLDLGNGVRIALSEQGMEVVWVRTLDDATRSLARDGCDLVLLDLGLPDGDGLTLLGQLRRNKVPGDSGGLPVLILSARDTLDDRLSGLDGGADDYLVKPFVLAELLSRVRALARRSYGFDGETIEVRGLVLHAPTRRVSVAGRTVELTASEYALLKMLMMRTDRVLTRRVLEEQTLPGSQTNASNTLDVHMANLRRKIGEGYIRTVRGIGYVIDLQAPGGAA</sequence>
<evidence type="ECO:0000256" key="4">
    <source>
        <dbReference type="PROSITE-ProRule" id="PRU00169"/>
    </source>
</evidence>
<dbReference type="PROSITE" id="PS51755">
    <property type="entry name" value="OMPR_PHOB"/>
    <property type="match status" value="1"/>
</dbReference>
<reference evidence="8 9" key="1">
    <citation type="submission" date="2019-12" db="EMBL/GenBank/DDBJ databases">
        <title>Novel species isolated from a subtropical stream in China.</title>
        <authorList>
            <person name="Lu H."/>
        </authorList>
    </citation>
    <scope>NUCLEOTIDE SEQUENCE [LARGE SCALE GENOMIC DNA]</scope>
    <source>
        <strain evidence="8 9">FT107W</strain>
    </source>
</reference>
<dbReference type="GO" id="GO:0006355">
    <property type="term" value="P:regulation of DNA-templated transcription"/>
    <property type="evidence" value="ECO:0007669"/>
    <property type="project" value="InterPro"/>
</dbReference>
<keyword evidence="9" id="KW-1185">Reference proteome</keyword>
<dbReference type="InterPro" id="IPR036388">
    <property type="entry name" value="WH-like_DNA-bd_sf"/>
</dbReference>
<dbReference type="RefSeq" id="WP_161090035.1">
    <property type="nucleotide sequence ID" value="NZ_WWCV01000017.1"/>
</dbReference>
<organism evidence="8 9">
    <name type="scientific">Duganella vulcania</name>
    <dbReference type="NCBI Taxonomy" id="2692166"/>
    <lineage>
        <taxon>Bacteria</taxon>
        <taxon>Pseudomonadati</taxon>
        <taxon>Pseudomonadota</taxon>
        <taxon>Betaproteobacteria</taxon>
        <taxon>Burkholderiales</taxon>
        <taxon>Oxalobacteraceae</taxon>
        <taxon>Telluria group</taxon>
        <taxon>Duganella</taxon>
    </lineage>
</organism>
<feature type="modified residue" description="4-aspartylphosphate" evidence="4">
    <location>
        <position position="51"/>
    </location>
</feature>
<dbReference type="PANTHER" id="PTHR48111:SF67">
    <property type="entry name" value="TRANSCRIPTIONAL REGULATORY PROTEIN TCTD"/>
    <property type="match status" value="1"/>
</dbReference>
<evidence type="ECO:0000313" key="9">
    <source>
        <dbReference type="Proteomes" id="UP000484875"/>
    </source>
</evidence>
<dbReference type="CDD" id="cd17624">
    <property type="entry name" value="REC_OmpR_PmrA-like"/>
    <property type="match status" value="1"/>
</dbReference>
<dbReference type="PROSITE" id="PS50110">
    <property type="entry name" value="RESPONSE_REGULATORY"/>
    <property type="match status" value="1"/>
</dbReference>
<dbReference type="AlphaFoldDB" id="A0A845HF86"/>
<dbReference type="SMART" id="SM00448">
    <property type="entry name" value="REC"/>
    <property type="match status" value="1"/>
</dbReference>
<keyword evidence="4" id="KW-0597">Phosphoprotein</keyword>
<dbReference type="InterPro" id="IPR039420">
    <property type="entry name" value="WalR-like"/>
</dbReference>
<dbReference type="Gene3D" id="1.10.10.10">
    <property type="entry name" value="Winged helix-like DNA-binding domain superfamily/Winged helix DNA-binding domain"/>
    <property type="match status" value="1"/>
</dbReference>
<dbReference type="SUPFAM" id="SSF52172">
    <property type="entry name" value="CheY-like"/>
    <property type="match status" value="1"/>
</dbReference>
<feature type="DNA-binding region" description="OmpR/PhoB-type" evidence="5">
    <location>
        <begin position="129"/>
        <end position="223"/>
    </location>
</feature>
<dbReference type="InterPro" id="IPR011006">
    <property type="entry name" value="CheY-like_superfamily"/>
</dbReference>
<keyword evidence="2 5" id="KW-0238">DNA-binding</keyword>
<evidence type="ECO:0000256" key="5">
    <source>
        <dbReference type="PROSITE-ProRule" id="PRU01091"/>
    </source>
</evidence>
<evidence type="ECO:0000313" key="8">
    <source>
        <dbReference type="EMBL" id="MYN17411.1"/>
    </source>
</evidence>
<keyword evidence="3" id="KW-0804">Transcription</keyword>
<proteinExistence type="predicted"/>
<evidence type="ECO:0000256" key="2">
    <source>
        <dbReference type="ARBA" id="ARBA00023125"/>
    </source>
</evidence>
<dbReference type="GO" id="GO:0000156">
    <property type="term" value="F:phosphorelay response regulator activity"/>
    <property type="evidence" value="ECO:0007669"/>
    <property type="project" value="TreeGrafter"/>
</dbReference>
<dbReference type="Gene3D" id="6.10.250.690">
    <property type="match status" value="1"/>
</dbReference>
<dbReference type="PANTHER" id="PTHR48111">
    <property type="entry name" value="REGULATOR OF RPOS"/>
    <property type="match status" value="1"/>
</dbReference>
<evidence type="ECO:0000256" key="3">
    <source>
        <dbReference type="ARBA" id="ARBA00023163"/>
    </source>
</evidence>
<comment type="caution">
    <text evidence="8">The sequence shown here is derived from an EMBL/GenBank/DDBJ whole genome shotgun (WGS) entry which is preliminary data.</text>
</comment>
<dbReference type="CDD" id="cd00383">
    <property type="entry name" value="trans_reg_C"/>
    <property type="match status" value="1"/>
</dbReference>
<protein>
    <submittedName>
        <fullName evidence="8">Response regulator</fullName>
    </submittedName>
</protein>
<gene>
    <name evidence="8" type="ORF">GTP81_11665</name>
</gene>
<dbReference type="InterPro" id="IPR001867">
    <property type="entry name" value="OmpR/PhoB-type_DNA-bd"/>
</dbReference>
<dbReference type="Pfam" id="PF00486">
    <property type="entry name" value="Trans_reg_C"/>
    <property type="match status" value="1"/>
</dbReference>